<sequence length="175" mass="20176">MKSSNEHFKRICNVYNQQYNGNLKEDMISGTYGFLNNLIGSLFNFSRDETMKTNVFQAKQIFGEFETICSGQSIDMCINVLFWDDTSLRDVLLNVIKIVTKTSIYFSQVLKDIISSSETRGANLTYYIVARSEIDICDIKIEYQKQHNNISLEQAIESGFCGKQYGLFKARIFNF</sequence>
<dbReference type="GO" id="GO:0005544">
    <property type="term" value="F:calcium-dependent phospholipid binding"/>
    <property type="evidence" value="ECO:0007669"/>
    <property type="project" value="InterPro"/>
</dbReference>
<dbReference type="GO" id="GO:0001786">
    <property type="term" value="F:phosphatidylserine binding"/>
    <property type="evidence" value="ECO:0007669"/>
    <property type="project" value="TreeGrafter"/>
</dbReference>
<dbReference type="WBParaSite" id="MhA1_Contig145.frz3.gene8">
    <property type="protein sequence ID" value="MhA1_Contig145.frz3.gene8"/>
    <property type="gene ID" value="MhA1_Contig145.frz3.gene8"/>
</dbReference>
<accession>A0A1I8B5V9</accession>
<keyword evidence="2" id="KW-1185">Reference proteome</keyword>
<dbReference type="InterPro" id="IPR037104">
    <property type="entry name" value="Annexin_sf"/>
</dbReference>
<evidence type="ECO:0000256" key="1">
    <source>
        <dbReference type="ARBA" id="ARBA00007831"/>
    </source>
</evidence>
<dbReference type="GO" id="GO:0005634">
    <property type="term" value="C:nucleus"/>
    <property type="evidence" value="ECO:0007669"/>
    <property type="project" value="TreeGrafter"/>
</dbReference>
<dbReference type="GO" id="GO:0005509">
    <property type="term" value="F:calcium ion binding"/>
    <property type="evidence" value="ECO:0007669"/>
    <property type="project" value="InterPro"/>
</dbReference>
<dbReference type="Gene3D" id="1.10.220.10">
    <property type="entry name" value="Annexin"/>
    <property type="match status" value="1"/>
</dbReference>
<dbReference type="GO" id="GO:0005886">
    <property type="term" value="C:plasma membrane"/>
    <property type="evidence" value="ECO:0007669"/>
    <property type="project" value="TreeGrafter"/>
</dbReference>
<comment type="similarity">
    <text evidence="1">Belongs to the annexin family.</text>
</comment>
<evidence type="ECO:0000313" key="2">
    <source>
        <dbReference type="Proteomes" id="UP000095281"/>
    </source>
</evidence>
<dbReference type="PANTHER" id="PTHR10502:SF102">
    <property type="entry name" value="ANNEXIN B11"/>
    <property type="match status" value="1"/>
</dbReference>
<dbReference type="Proteomes" id="UP000095281">
    <property type="component" value="Unplaced"/>
</dbReference>
<organism evidence="2 3">
    <name type="scientific">Meloidogyne hapla</name>
    <name type="common">Root-knot nematode worm</name>
    <dbReference type="NCBI Taxonomy" id="6305"/>
    <lineage>
        <taxon>Eukaryota</taxon>
        <taxon>Metazoa</taxon>
        <taxon>Ecdysozoa</taxon>
        <taxon>Nematoda</taxon>
        <taxon>Chromadorea</taxon>
        <taxon>Rhabditida</taxon>
        <taxon>Tylenchina</taxon>
        <taxon>Tylenchomorpha</taxon>
        <taxon>Tylenchoidea</taxon>
        <taxon>Meloidogynidae</taxon>
        <taxon>Meloidogyninae</taxon>
        <taxon>Meloidogyne</taxon>
    </lineage>
</organism>
<dbReference type="PANTHER" id="PTHR10502">
    <property type="entry name" value="ANNEXIN"/>
    <property type="match status" value="1"/>
</dbReference>
<proteinExistence type="inferred from homology"/>
<reference evidence="3" key="1">
    <citation type="submission" date="2016-11" db="UniProtKB">
        <authorList>
            <consortium name="WormBaseParasite"/>
        </authorList>
    </citation>
    <scope>IDENTIFICATION</scope>
</reference>
<name>A0A1I8B5V9_MELHA</name>
<dbReference type="GO" id="GO:0005737">
    <property type="term" value="C:cytoplasm"/>
    <property type="evidence" value="ECO:0007669"/>
    <property type="project" value="TreeGrafter"/>
</dbReference>
<evidence type="ECO:0000313" key="3">
    <source>
        <dbReference type="WBParaSite" id="MhA1_Contig145.frz3.gene8"/>
    </source>
</evidence>
<dbReference type="SUPFAM" id="SSF47874">
    <property type="entry name" value="Annexin"/>
    <property type="match status" value="1"/>
</dbReference>
<dbReference type="GO" id="GO:0012506">
    <property type="term" value="C:vesicle membrane"/>
    <property type="evidence" value="ECO:0007669"/>
    <property type="project" value="TreeGrafter"/>
</dbReference>
<dbReference type="AlphaFoldDB" id="A0A1I8B5V9"/>
<protein>
    <submittedName>
        <fullName evidence="3">Annexin</fullName>
    </submittedName>
</protein>